<keyword evidence="1" id="KW-0614">Plasmid</keyword>
<evidence type="ECO:0000313" key="1">
    <source>
        <dbReference type="EMBL" id="UXN58614.1"/>
    </source>
</evidence>
<geneLocation type="plasmid" evidence="1 2">
    <name>p_unnamed1</name>
</geneLocation>
<accession>A0ACD4CYH4</accession>
<gene>
    <name evidence="1" type="ORF">N8E88_11475</name>
</gene>
<name>A0ACD4CYH4_9HYPH</name>
<evidence type="ECO:0000313" key="2">
    <source>
        <dbReference type="Proteomes" id="UP001061991"/>
    </source>
</evidence>
<keyword evidence="2" id="KW-1185">Reference proteome</keyword>
<proteinExistence type="predicted"/>
<organism evidence="1 2">
    <name type="scientific">Phyllobacterium zundukense</name>
    <dbReference type="NCBI Taxonomy" id="1867719"/>
    <lineage>
        <taxon>Bacteria</taxon>
        <taxon>Pseudomonadati</taxon>
        <taxon>Pseudomonadota</taxon>
        <taxon>Alphaproteobacteria</taxon>
        <taxon>Hyphomicrobiales</taxon>
        <taxon>Phyllobacteriaceae</taxon>
        <taxon>Phyllobacterium</taxon>
    </lineage>
</organism>
<dbReference type="Proteomes" id="UP001061991">
    <property type="component" value="Plasmid p_unnamed1"/>
</dbReference>
<protein>
    <submittedName>
        <fullName evidence="1">TetR/AcrR family transcriptional regulator</fullName>
    </submittedName>
</protein>
<dbReference type="EMBL" id="CP104972">
    <property type="protein sequence ID" value="UXN58614.1"/>
    <property type="molecule type" value="Genomic_DNA"/>
</dbReference>
<reference evidence="1" key="1">
    <citation type="submission" date="2022-09" db="EMBL/GenBank/DDBJ databases">
        <title>Interaction between co-microsymbionts with complementary sets of symbiotic genes in legume-rhizobium systems.</title>
        <authorList>
            <person name="Safronova V."/>
            <person name="Sazanova A."/>
            <person name="Afonin A."/>
            <person name="Chirak E."/>
        </authorList>
    </citation>
    <scope>NUCLEOTIDE SEQUENCE</scope>
    <source>
        <strain evidence="1">A18/3m</strain>
    </source>
</reference>
<sequence length="199" mass="21482">MREESRAKRHRQIEEAAYRVLKRQGYGGASMLAVAKEAKASNETLYRWYGDKRGLFKMMVEGNAKATTAALEAAIGRGADPLSTLEQIAPVLLSMLLGERAIALNRAAASDESGELGATIASSGRESVFPLMETLIQNGLQLGVLAAPSAPMATEWFLSLLIGDQQIRRAVRAMALPSEKEIRSRAATTMGAFRKLCAV</sequence>